<dbReference type="Proteomes" id="UP000009026">
    <property type="component" value="Chromosome"/>
</dbReference>
<name>A0A0H4X209_9BACT</name>
<gene>
    <name evidence="1" type="ORF">A176_004805</name>
</gene>
<sequence length="238" mass="26956">MYRRVARLLPFCLLVTACGSSSRHQELLTRREAVRNANEAAAQEAFANDRSTDGFQETRWGMTREEVAALYPEAATDPVHGDMTTIRSVAERPARLDFVFVHDKLAAVTVLFDPADSIRKDFDEVAAALRMKYGTPGHHLDTAANAERRLRELESGDPRFADEETLREARRDTLRAQSQYTLMQQWNSGQMLVTLSGRQTPARSEVALVYQSVALKPYLDETLSDHREQKAFRQAQDL</sequence>
<evidence type="ECO:0000313" key="2">
    <source>
        <dbReference type="Proteomes" id="UP000009026"/>
    </source>
</evidence>
<dbReference type="KEGG" id="mym:A176_004805"/>
<dbReference type="RefSeq" id="WP_002636312.1">
    <property type="nucleotide sequence ID" value="NZ_CP012109.1"/>
</dbReference>
<evidence type="ECO:0000313" key="1">
    <source>
        <dbReference type="EMBL" id="AKQ67893.1"/>
    </source>
</evidence>
<keyword evidence="1" id="KW-0449">Lipoprotein</keyword>
<dbReference type="EMBL" id="CP012109">
    <property type="protein sequence ID" value="AKQ67893.1"/>
    <property type="molecule type" value="Genomic_DNA"/>
</dbReference>
<dbReference type="STRING" id="1297742.A176_004805"/>
<reference evidence="1 2" key="1">
    <citation type="journal article" date="2016" name="PLoS ONE">
        <title>Complete Genome Sequence and Comparative Genomics of a Novel Myxobacterium Myxococcus hansupus.</title>
        <authorList>
            <person name="Sharma G."/>
            <person name="Narwani T."/>
            <person name="Subramanian S."/>
        </authorList>
    </citation>
    <scope>NUCLEOTIDE SEQUENCE [LARGE SCALE GENOMIC DNA]</scope>
    <source>
        <strain evidence="2">mixupus</strain>
    </source>
</reference>
<accession>A0A0H4X209</accession>
<dbReference type="PATRIC" id="fig|1297742.4.peg.4852"/>
<dbReference type="OrthoDB" id="5383092at2"/>
<protein>
    <submittedName>
        <fullName evidence="1">Putative lipoprotein</fullName>
    </submittedName>
</protein>
<keyword evidence="2" id="KW-1185">Reference proteome</keyword>
<dbReference type="PROSITE" id="PS51257">
    <property type="entry name" value="PROKAR_LIPOPROTEIN"/>
    <property type="match status" value="1"/>
</dbReference>
<organism evidence="1 2">
    <name type="scientific">Pseudomyxococcus hansupus</name>
    <dbReference type="NCBI Taxonomy" id="1297742"/>
    <lineage>
        <taxon>Bacteria</taxon>
        <taxon>Pseudomonadati</taxon>
        <taxon>Myxococcota</taxon>
        <taxon>Myxococcia</taxon>
        <taxon>Myxococcales</taxon>
        <taxon>Cystobacterineae</taxon>
        <taxon>Myxococcaceae</taxon>
        <taxon>Pseudomyxococcus</taxon>
    </lineage>
</organism>
<proteinExistence type="predicted"/>
<dbReference type="AlphaFoldDB" id="A0A0H4X209"/>